<dbReference type="Pfam" id="PF13365">
    <property type="entry name" value="Trypsin_2"/>
    <property type="match status" value="1"/>
</dbReference>
<evidence type="ECO:0000256" key="4">
    <source>
        <dbReference type="SAM" id="Coils"/>
    </source>
</evidence>
<accession>A0A1Y2D8I6</accession>
<evidence type="ECO:0000256" key="1">
    <source>
        <dbReference type="ARBA" id="ARBA00022737"/>
    </source>
</evidence>
<dbReference type="SUPFAM" id="SSF50494">
    <property type="entry name" value="Trypsin-like serine proteases"/>
    <property type="match status" value="1"/>
</dbReference>
<dbReference type="PROSITE" id="PS50088">
    <property type="entry name" value="ANK_REPEAT"/>
    <property type="match status" value="1"/>
</dbReference>
<sequence length="678" mass="79509">MNYANNNNNSNNNITLEVNEKNNDGWYPLLAAIDNNNFEMVELLIDNANRNNIILELNEKNKNEYFPVFGIMNNNHIKMFKSLLYYIKEKNIRLVINENDIENVISNNNGNYNIKDVSEINIEFIKLLHKYKSIDQIKIIFSEKSKLLEMFNEVSNNEKIEEEKMKNEKIKRKTNNNDTPLTYECRNGNIEEVEKLINNGKDINEKNKYGDTPLIIACKNNNMELVKCLLRHKEIDIDLKSDYDINALMVACYFKNKDLVNCLIDNNANIEIQDSKNNLPLHIAYENENDILYKNNNYENSHSHQENPMLFNNIFNIINRSICKIEIDEISGTGFFIKIPIPSKENAMCGLMTNNHILNENMIKLNKSFRIYMAYNEKYGIDIKINKEDFVFTSELIDVTFIELNNDIINEIDPIFLNPSNEDAKVNESVLIYQYAQAKYSLAHGNITDIKSFNYYHDVIINEGSSGSPLLNKNCEVVGMHKSKVFIKNSINRINVAVRYSEVEYAIGISFNNINIYGIEKAKKSARLLSDTEIEILNDYGLQLKLTPDDVNKVIKNINELYKNEEKKKETIEEKREKKIEKKLQELEIIKKSLFYCTFSENLLFYRTNYTWYIALLSKKRDKHILISNLNDIKKLNWYPIIPKSEKLIKRIESKIKYGYGREYILITWLKLTELMYL</sequence>
<dbReference type="InterPro" id="IPR009003">
    <property type="entry name" value="Peptidase_S1_PA"/>
</dbReference>
<dbReference type="Pfam" id="PF00023">
    <property type="entry name" value="Ank"/>
    <property type="match status" value="2"/>
</dbReference>
<dbReference type="AlphaFoldDB" id="A0A1Y2D8I6"/>
<proteinExistence type="predicted"/>
<dbReference type="InterPro" id="IPR043504">
    <property type="entry name" value="Peptidase_S1_PA_chymotrypsin"/>
</dbReference>
<dbReference type="SUPFAM" id="SSF48403">
    <property type="entry name" value="Ankyrin repeat"/>
    <property type="match status" value="1"/>
</dbReference>
<dbReference type="Pfam" id="PF12796">
    <property type="entry name" value="Ank_2"/>
    <property type="match status" value="1"/>
</dbReference>
<dbReference type="Gene3D" id="2.40.10.10">
    <property type="entry name" value="Trypsin-like serine proteases"/>
    <property type="match status" value="1"/>
</dbReference>
<keyword evidence="4" id="KW-0175">Coiled coil</keyword>
<keyword evidence="2 3" id="KW-0040">ANK repeat</keyword>
<dbReference type="OrthoDB" id="366390at2759"/>
<dbReference type="PANTHER" id="PTHR24198:SF165">
    <property type="entry name" value="ANKYRIN REPEAT-CONTAINING PROTEIN-RELATED"/>
    <property type="match status" value="1"/>
</dbReference>
<organism evidence="5 6">
    <name type="scientific">Neocallimastix californiae</name>
    <dbReference type="NCBI Taxonomy" id="1754190"/>
    <lineage>
        <taxon>Eukaryota</taxon>
        <taxon>Fungi</taxon>
        <taxon>Fungi incertae sedis</taxon>
        <taxon>Chytridiomycota</taxon>
        <taxon>Chytridiomycota incertae sedis</taxon>
        <taxon>Neocallimastigomycetes</taxon>
        <taxon>Neocallimastigales</taxon>
        <taxon>Neocallimastigaceae</taxon>
        <taxon>Neocallimastix</taxon>
    </lineage>
</organism>
<feature type="coiled-coil region" evidence="4">
    <location>
        <begin position="555"/>
        <end position="582"/>
    </location>
</feature>
<keyword evidence="6" id="KW-1185">Reference proteome</keyword>
<dbReference type="InterPro" id="IPR036770">
    <property type="entry name" value="Ankyrin_rpt-contain_sf"/>
</dbReference>
<comment type="caution">
    <text evidence="5">The sequence shown here is derived from an EMBL/GenBank/DDBJ whole genome shotgun (WGS) entry which is preliminary data.</text>
</comment>
<evidence type="ECO:0000313" key="6">
    <source>
        <dbReference type="Proteomes" id="UP000193920"/>
    </source>
</evidence>
<name>A0A1Y2D8I6_9FUNG</name>
<dbReference type="PROSITE" id="PS50297">
    <property type="entry name" value="ANK_REP_REGION"/>
    <property type="match status" value="1"/>
</dbReference>
<dbReference type="Gene3D" id="1.25.40.20">
    <property type="entry name" value="Ankyrin repeat-containing domain"/>
    <property type="match status" value="2"/>
</dbReference>
<dbReference type="InterPro" id="IPR002110">
    <property type="entry name" value="Ankyrin_rpt"/>
</dbReference>
<dbReference type="EMBL" id="MCOG01000077">
    <property type="protein sequence ID" value="ORY55570.1"/>
    <property type="molecule type" value="Genomic_DNA"/>
</dbReference>
<evidence type="ECO:0000256" key="3">
    <source>
        <dbReference type="PROSITE-ProRule" id="PRU00023"/>
    </source>
</evidence>
<dbReference type="SMART" id="SM00248">
    <property type="entry name" value="ANK"/>
    <property type="match status" value="4"/>
</dbReference>
<dbReference type="PANTHER" id="PTHR24198">
    <property type="entry name" value="ANKYRIN REPEAT AND PROTEIN KINASE DOMAIN-CONTAINING PROTEIN"/>
    <property type="match status" value="1"/>
</dbReference>
<dbReference type="STRING" id="1754190.A0A1Y2D8I6"/>
<protein>
    <submittedName>
        <fullName evidence="5">Ankyrin</fullName>
    </submittedName>
</protein>
<evidence type="ECO:0000256" key="2">
    <source>
        <dbReference type="ARBA" id="ARBA00023043"/>
    </source>
</evidence>
<dbReference type="Proteomes" id="UP000193920">
    <property type="component" value="Unassembled WGS sequence"/>
</dbReference>
<reference evidence="5 6" key="1">
    <citation type="submission" date="2016-08" db="EMBL/GenBank/DDBJ databases">
        <title>A Parts List for Fungal Cellulosomes Revealed by Comparative Genomics.</title>
        <authorList>
            <consortium name="DOE Joint Genome Institute"/>
            <person name="Haitjema C.H."/>
            <person name="Gilmore S.P."/>
            <person name="Henske J.K."/>
            <person name="Solomon K.V."/>
            <person name="De Groot R."/>
            <person name="Kuo A."/>
            <person name="Mondo S.J."/>
            <person name="Salamov A.A."/>
            <person name="Labutti K."/>
            <person name="Zhao Z."/>
            <person name="Chiniquy J."/>
            <person name="Barry K."/>
            <person name="Brewer H.M."/>
            <person name="Purvine S.O."/>
            <person name="Wright A.T."/>
            <person name="Boxma B."/>
            <person name="Van Alen T."/>
            <person name="Hackstein J.H."/>
            <person name="Baker S.E."/>
            <person name="Grigoriev I.V."/>
            <person name="O'Malley M.A."/>
        </authorList>
    </citation>
    <scope>NUCLEOTIDE SEQUENCE [LARGE SCALE GENOMIC DNA]</scope>
    <source>
        <strain evidence="5 6">G1</strain>
    </source>
</reference>
<feature type="repeat" description="ANK" evidence="3">
    <location>
        <begin position="176"/>
        <end position="208"/>
    </location>
</feature>
<keyword evidence="1" id="KW-0677">Repeat</keyword>
<gene>
    <name evidence="5" type="ORF">LY90DRAFT_507045</name>
</gene>
<evidence type="ECO:0000313" key="5">
    <source>
        <dbReference type="EMBL" id="ORY55570.1"/>
    </source>
</evidence>